<dbReference type="PANTHER" id="PTHR38435:SF2">
    <property type="entry name" value="DUF871 DOMAIN-CONTAINING PROTEIN"/>
    <property type="match status" value="1"/>
</dbReference>
<dbReference type="Pfam" id="PF05913">
    <property type="entry name" value="MupG_C"/>
    <property type="match status" value="1"/>
</dbReference>
<reference evidence="3 4" key="1">
    <citation type="submission" date="2016-08" db="EMBL/GenBank/DDBJ databases">
        <title>Complete Genome Sequence Of The Indigo Reducing Clostridium isatidis DSM15098.</title>
        <authorList>
            <person name="Little G.T."/>
            <person name="Minton N.P."/>
        </authorList>
    </citation>
    <scope>NUCLEOTIDE SEQUENCE [LARGE SCALE GENOMIC DNA]</scope>
    <source>
        <strain evidence="3 4">DSM 15098</strain>
    </source>
</reference>
<feature type="domain" description="6-phospho-N-acetylmuramidase N-terminal" evidence="2">
    <location>
        <begin position="3"/>
        <end position="236"/>
    </location>
</feature>
<dbReference type="SUPFAM" id="SSF51445">
    <property type="entry name" value="(Trans)glycosidases"/>
    <property type="match status" value="1"/>
</dbReference>
<proteinExistence type="predicted"/>
<dbReference type="InterPro" id="IPR043894">
    <property type="entry name" value="MupG_C"/>
</dbReference>
<dbReference type="RefSeq" id="WP_119864499.1">
    <property type="nucleotide sequence ID" value="NZ_CP016786.1"/>
</dbReference>
<dbReference type="InterPro" id="IPR029000">
    <property type="entry name" value="Cyclophilin-like_dom_sf"/>
</dbReference>
<dbReference type="Proteomes" id="UP000264883">
    <property type="component" value="Chromosome"/>
</dbReference>
<keyword evidence="4" id="KW-1185">Reference proteome</keyword>
<evidence type="ECO:0000259" key="2">
    <source>
        <dbReference type="Pfam" id="PF19200"/>
    </source>
</evidence>
<protein>
    <submittedName>
        <fullName evidence="3">Cell surface protein</fullName>
    </submittedName>
</protein>
<dbReference type="OrthoDB" id="5809921at2"/>
<evidence type="ECO:0000313" key="3">
    <source>
        <dbReference type="EMBL" id="ASW42367.1"/>
    </source>
</evidence>
<dbReference type="Pfam" id="PF19200">
    <property type="entry name" value="MupG_N"/>
    <property type="match status" value="1"/>
</dbReference>
<dbReference type="InterPro" id="IPR043797">
    <property type="entry name" value="MupG_N"/>
</dbReference>
<dbReference type="PANTHER" id="PTHR38435">
    <property type="match status" value="1"/>
</dbReference>
<organism evidence="3 4">
    <name type="scientific">Clostridium isatidis</name>
    <dbReference type="NCBI Taxonomy" id="182773"/>
    <lineage>
        <taxon>Bacteria</taxon>
        <taxon>Bacillati</taxon>
        <taxon>Bacillota</taxon>
        <taxon>Clostridia</taxon>
        <taxon>Eubacteriales</taxon>
        <taxon>Clostridiaceae</taxon>
        <taxon>Clostridium</taxon>
    </lineage>
</organism>
<dbReference type="InterPro" id="IPR013785">
    <property type="entry name" value="Aldolase_TIM"/>
</dbReference>
<gene>
    <name evidence="3" type="ORF">BEN51_02355</name>
</gene>
<dbReference type="InterPro" id="IPR017853">
    <property type="entry name" value="GH"/>
</dbReference>
<dbReference type="SUPFAM" id="SSF50891">
    <property type="entry name" value="Cyclophilin-like"/>
    <property type="match status" value="1"/>
</dbReference>
<sequence>MSFGISVYFGLDNTKEENIKLLKEAKELGFTRIFTSLHIPEANYDVLKVEVKEFLELAKDYDMDIISDISPNTFKFLNLENMDLKGLKNLGVKTIRIDFGYSEEEIALMTKNEYGLKVQLNASTITEKFFKELDKYSPDYSNMDALHNFYPRVGTGISEECMIEKNKILLDRGIVPCAFVQSNNRKRSPLKDGLPTLEDHRGLDVAEAANHLIALENESIFIGDSLPSYEEMKALSELKSGAIKLDIDIIDKNYAIISLLNNVFTSRTDEARDAIRASESRLKLNGNLIEPFNTVAKDFGDITIDNKHYGRYMGELQIIKRKQKADERTNVVGRLLEKDLYLLKYITAGKAFYFNIKKLNK</sequence>
<dbReference type="InterPro" id="IPR008589">
    <property type="entry name" value="MupG"/>
</dbReference>
<feature type="domain" description="6-phospho-N-acetylmuramidase C-terminal" evidence="1">
    <location>
        <begin position="245"/>
        <end position="355"/>
    </location>
</feature>
<dbReference type="Gene3D" id="3.20.20.70">
    <property type="entry name" value="Aldolase class I"/>
    <property type="match status" value="1"/>
</dbReference>
<accession>A0A343JA09</accession>
<name>A0A343JA09_9CLOT</name>
<evidence type="ECO:0000313" key="4">
    <source>
        <dbReference type="Proteomes" id="UP000264883"/>
    </source>
</evidence>
<dbReference type="AlphaFoldDB" id="A0A343JA09"/>
<dbReference type="EMBL" id="CP016786">
    <property type="protein sequence ID" value="ASW42367.1"/>
    <property type="molecule type" value="Genomic_DNA"/>
</dbReference>
<dbReference type="Gene3D" id="2.40.100.10">
    <property type="entry name" value="Cyclophilin-like"/>
    <property type="match status" value="1"/>
</dbReference>
<dbReference type="KEGG" id="cia:BEN51_02355"/>
<evidence type="ECO:0000259" key="1">
    <source>
        <dbReference type="Pfam" id="PF05913"/>
    </source>
</evidence>